<dbReference type="Pfam" id="PF11267">
    <property type="entry name" value="DUF3067"/>
    <property type="match status" value="1"/>
</dbReference>
<organism evidence="2 3">
    <name type="scientific">Nitzschia inconspicua</name>
    <dbReference type="NCBI Taxonomy" id="303405"/>
    <lineage>
        <taxon>Eukaryota</taxon>
        <taxon>Sar</taxon>
        <taxon>Stramenopiles</taxon>
        <taxon>Ochrophyta</taxon>
        <taxon>Bacillariophyta</taxon>
        <taxon>Bacillariophyceae</taxon>
        <taxon>Bacillariophycidae</taxon>
        <taxon>Bacillariales</taxon>
        <taxon>Bacillariaceae</taxon>
        <taxon>Nitzschia</taxon>
    </lineage>
</organism>
<feature type="transmembrane region" description="Helical" evidence="1">
    <location>
        <begin position="7"/>
        <end position="29"/>
    </location>
</feature>
<dbReference type="InterPro" id="IPR021420">
    <property type="entry name" value="DUF3067"/>
</dbReference>
<keyword evidence="1" id="KW-0472">Membrane</keyword>
<keyword evidence="3" id="KW-1185">Reference proteome</keyword>
<keyword evidence="1" id="KW-0812">Transmembrane</keyword>
<reference evidence="2" key="2">
    <citation type="submission" date="2021-04" db="EMBL/GenBank/DDBJ databases">
        <authorList>
            <person name="Podell S."/>
        </authorList>
    </citation>
    <scope>NUCLEOTIDE SEQUENCE</scope>
    <source>
        <strain evidence="2">Hildebrandi</strain>
    </source>
</reference>
<proteinExistence type="predicted"/>
<reference evidence="2" key="1">
    <citation type="journal article" date="2021" name="Sci. Rep.">
        <title>Diploid genomic architecture of Nitzschia inconspicua, an elite biomass production diatom.</title>
        <authorList>
            <person name="Oliver A."/>
            <person name="Podell S."/>
            <person name="Pinowska A."/>
            <person name="Traller J.C."/>
            <person name="Smith S.R."/>
            <person name="McClure R."/>
            <person name="Beliaev A."/>
            <person name="Bohutskyi P."/>
            <person name="Hill E.A."/>
            <person name="Rabines A."/>
            <person name="Zheng H."/>
            <person name="Allen L.Z."/>
            <person name="Kuo A."/>
            <person name="Grigoriev I.V."/>
            <person name="Allen A.E."/>
            <person name="Hazlebeck D."/>
            <person name="Allen E.E."/>
        </authorList>
    </citation>
    <scope>NUCLEOTIDE SEQUENCE</scope>
    <source>
        <strain evidence="2">Hildebrandi</strain>
    </source>
</reference>
<evidence type="ECO:0000313" key="2">
    <source>
        <dbReference type="EMBL" id="KAG7349844.1"/>
    </source>
</evidence>
<dbReference type="Proteomes" id="UP000693970">
    <property type="component" value="Unassembled WGS sequence"/>
</dbReference>
<comment type="caution">
    <text evidence="2">The sequence shown here is derived from an EMBL/GenBank/DDBJ whole genome shotgun (WGS) entry which is preliminary data.</text>
</comment>
<dbReference type="EMBL" id="JAGRRH010000019">
    <property type="protein sequence ID" value="KAG7349844.1"/>
    <property type="molecule type" value="Genomic_DNA"/>
</dbReference>
<evidence type="ECO:0000313" key="3">
    <source>
        <dbReference type="Proteomes" id="UP000693970"/>
    </source>
</evidence>
<keyword evidence="1" id="KW-1133">Transmembrane helix</keyword>
<accession>A0A9K3PLY1</accession>
<dbReference type="AlphaFoldDB" id="A0A9K3PLY1"/>
<name>A0A9K3PLY1_9STRA</name>
<evidence type="ECO:0000256" key="1">
    <source>
        <dbReference type="SAM" id="Phobius"/>
    </source>
</evidence>
<sequence length="276" mass="31024">MPRISSRFTVAAVVVVYGSLLIVLGTWTYSEGFLLTHHHSAATTTTTRARRTLSPRVLLLRTETRRNNWLVDLWEEVIEFCTYGPGERKMLKAKRKAAAIKNTNNDNNTSLASFQQAKKKIGVAENNSSIDKNIGNDDDSSVSLQAFQSAVVKAGNDNNVDDIGFDGYALRDLLIAKWGVPLDIDFQRGYTQQTVYCTILPVAFGSSKCRHANEMEYLMHLQAVVETLHEYNNLEEFCDFVSKTSRRPKPGVESVPFRLELSPQQLQKVLGGEYEK</sequence>
<dbReference type="OrthoDB" id="42787at2759"/>
<gene>
    <name evidence="2" type="ORF">IV203_012441</name>
</gene>
<protein>
    <submittedName>
        <fullName evidence="2">Uncharacterized protein</fullName>
    </submittedName>
</protein>